<dbReference type="InterPro" id="IPR027056">
    <property type="entry name" value="Gluconate_2DH_su3"/>
</dbReference>
<evidence type="ECO:0000313" key="1">
    <source>
        <dbReference type="EMBL" id="GGH96990.1"/>
    </source>
</evidence>
<proteinExistence type="predicted"/>
<reference evidence="2 4" key="2">
    <citation type="submission" date="2020-02" db="EMBL/GenBank/DDBJ databases">
        <title>Genome sequence of Parvularcula flava strain NH6-79.</title>
        <authorList>
            <person name="Abdul Karim M.H."/>
            <person name="Lam M.Q."/>
            <person name="Chen S.J."/>
            <person name="Yahya A."/>
            <person name="Shahir S."/>
            <person name="Shamsir M.S."/>
            <person name="Chong C.S."/>
        </authorList>
    </citation>
    <scope>NUCLEOTIDE SEQUENCE [LARGE SCALE GENOMIC DNA]</scope>
    <source>
        <strain evidence="2 4">NH6-79</strain>
    </source>
</reference>
<name>A0A8J3A1X9_9PROT</name>
<reference evidence="1" key="1">
    <citation type="journal article" date="2014" name="Int. J. Syst. Evol. Microbiol.">
        <title>Complete genome sequence of Corynebacterium casei LMG S-19264T (=DSM 44701T), isolated from a smear-ripened cheese.</title>
        <authorList>
            <consortium name="US DOE Joint Genome Institute (JGI-PGF)"/>
            <person name="Walter F."/>
            <person name="Albersmeier A."/>
            <person name="Kalinowski J."/>
            <person name="Ruckert C."/>
        </authorList>
    </citation>
    <scope>NUCLEOTIDE SEQUENCE</scope>
    <source>
        <strain evidence="1">CGMCC 1.14984</strain>
    </source>
</reference>
<keyword evidence="4" id="KW-1185">Reference proteome</keyword>
<evidence type="ECO:0000313" key="4">
    <source>
        <dbReference type="Proteomes" id="UP000818603"/>
    </source>
</evidence>
<dbReference type="EMBL" id="VCJR02000002">
    <property type="protein sequence ID" value="NHK27940.1"/>
    <property type="molecule type" value="Genomic_DNA"/>
</dbReference>
<accession>A0A8J3A1X9</accession>
<dbReference type="EMBL" id="BMGZ01000002">
    <property type="protein sequence ID" value="GGH96990.1"/>
    <property type="molecule type" value="Genomic_DNA"/>
</dbReference>
<dbReference type="Proteomes" id="UP000621856">
    <property type="component" value="Unassembled WGS sequence"/>
</dbReference>
<dbReference type="AlphaFoldDB" id="A0A8J3A1X9"/>
<gene>
    <name evidence="2" type="ORF">FF098_008500</name>
    <name evidence="1" type="ORF">GCM10011355_17120</name>
</gene>
<protein>
    <submittedName>
        <fullName evidence="2">Gluconate 2-dehydrogenase subunit 3 family protein</fullName>
    </submittedName>
</protein>
<evidence type="ECO:0000313" key="2">
    <source>
        <dbReference type="EMBL" id="NHK27940.1"/>
    </source>
</evidence>
<dbReference type="RefSeq" id="WP_155139543.1">
    <property type="nucleotide sequence ID" value="NZ_BMGZ01000002.1"/>
</dbReference>
<organism evidence="1 3">
    <name type="scientific">Aquisalinus luteolus</name>
    <dbReference type="NCBI Taxonomy" id="1566827"/>
    <lineage>
        <taxon>Bacteria</taxon>
        <taxon>Pseudomonadati</taxon>
        <taxon>Pseudomonadota</taxon>
        <taxon>Alphaproteobacteria</taxon>
        <taxon>Parvularculales</taxon>
        <taxon>Parvularculaceae</taxon>
        <taxon>Aquisalinus</taxon>
    </lineage>
</organism>
<dbReference type="PROSITE" id="PS51257">
    <property type="entry name" value="PROKAR_LIPOPROTEIN"/>
    <property type="match status" value="1"/>
</dbReference>
<reference evidence="1" key="3">
    <citation type="submission" date="2020-09" db="EMBL/GenBank/DDBJ databases">
        <authorList>
            <person name="Sun Q."/>
            <person name="Zhou Y."/>
        </authorList>
    </citation>
    <scope>NUCLEOTIDE SEQUENCE</scope>
    <source>
        <strain evidence="1">CGMCC 1.14984</strain>
    </source>
</reference>
<dbReference type="Proteomes" id="UP000818603">
    <property type="component" value="Unassembled WGS sequence"/>
</dbReference>
<dbReference type="Pfam" id="PF13618">
    <property type="entry name" value="Gluconate_2-dh3"/>
    <property type="match status" value="1"/>
</dbReference>
<evidence type="ECO:0000313" key="3">
    <source>
        <dbReference type="Proteomes" id="UP000621856"/>
    </source>
</evidence>
<sequence>MSKDEPMTVNRRTLLRQAVYMVGGAAGLNALAACSEQGVEEGGIPRLSGPGRYFTGVRMTRLKLIVDTIIPDTDTPGAVAAGVHTFIDQMMADWAAPDTREQFDKVIDELDERAVAAHGDRLTRLPQEQRFDIIRDYDLEKLGENSWPYRQFKNLVLVGYYHSQIGATQELQYELIPGELRACLPLSEVGRAWAD</sequence>
<comment type="caution">
    <text evidence="1">The sequence shown here is derived from an EMBL/GenBank/DDBJ whole genome shotgun (WGS) entry which is preliminary data.</text>
</comment>